<dbReference type="PROSITE" id="PS51192">
    <property type="entry name" value="HELICASE_ATP_BIND_1"/>
    <property type="match status" value="1"/>
</dbReference>
<dbReference type="SUPFAM" id="SSF52540">
    <property type="entry name" value="P-loop containing nucleoside triphosphate hydrolases"/>
    <property type="match status" value="1"/>
</dbReference>
<evidence type="ECO:0000259" key="5">
    <source>
        <dbReference type="PROSITE" id="PS51192"/>
    </source>
</evidence>
<dbReference type="InterPro" id="IPR050474">
    <property type="entry name" value="Hel308_SKI2-like"/>
</dbReference>
<dbReference type="AlphaFoldDB" id="A0A9P7AA20"/>
<dbReference type="GO" id="GO:0005524">
    <property type="term" value="F:ATP binding"/>
    <property type="evidence" value="ECO:0007669"/>
    <property type="project" value="UniProtKB-KW"/>
</dbReference>
<name>A0A9P7AA20_9AGAM</name>
<proteinExistence type="predicted"/>
<evidence type="ECO:0000313" key="7">
    <source>
        <dbReference type="Proteomes" id="UP000719766"/>
    </source>
</evidence>
<organism evidence="6 7">
    <name type="scientific">Suillus plorans</name>
    <dbReference type="NCBI Taxonomy" id="116603"/>
    <lineage>
        <taxon>Eukaryota</taxon>
        <taxon>Fungi</taxon>
        <taxon>Dikarya</taxon>
        <taxon>Basidiomycota</taxon>
        <taxon>Agaricomycotina</taxon>
        <taxon>Agaricomycetes</taxon>
        <taxon>Agaricomycetidae</taxon>
        <taxon>Boletales</taxon>
        <taxon>Suillineae</taxon>
        <taxon>Suillaceae</taxon>
        <taxon>Suillus</taxon>
    </lineage>
</organism>
<dbReference type="PANTHER" id="PTHR47961:SF13">
    <property type="entry name" value="ACTIVATING SIGNAL COINTEGRATOR 1 COMPLEX SUBUNIT 3"/>
    <property type="match status" value="1"/>
</dbReference>
<dbReference type="GO" id="GO:0004386">
    <property type="term" value="F:helicase activity"/>
    <property type="evidence" value="ECO:0007669"/>
    <property type="project" value="UniProtKB-KW"/>
</dbReference>
<evidence type="ECO:0000313" key="6">
    <source>
        <dbReference type="EMBL" id="KAG1785199.1"/>
    </source>
</evidence>
<dbReference type="Proteomes" id="UP000719766">
    <property type="component" value="Unassembled WGS sequence"/>
</dbReference>
<dbReference type="GO" id="GO:0016787">
    <property type="term" value="F:hydrolase activity"/>
    <property type="evidence" value="ECO:0007669"/>
    <property type="project" value="UniProtKB-KW"/>
</dbReference>
<dbReference type="Gene3D" id="3.40.50.300">
    <property type="entry name" value="P-loop containing nucleotide triphosphate hydrolases"/>
    <property type="match status" value="2"/>
</dbReference>
<dbReference type="GeneID" id="64598341"/>
<keyword evidence="7" id="KW-1185">Reference proteome</keyword>
<accession>A0A9P7AA20</accession>
<dbReference type="OrthoDB" id="3201040at2759"/>
<dbReference type="InterPro" id="IPR027417">
    <property type="entry name" value="P-loop_NTPase"/>
</dbReference>
<evidence type="ECO:0000256" key="2">
    <source>
        <dbReference type="ARBA" id="ARBA00022801"/>
    </source>
</evidence>
<dbReference type="RefSeq" id="XP_041152684.1">
    <property type="nucleotide sequence ID" value="XM_041304577.1"/>
</dbReference>
<keyword evidence="2" id="KW-0378">Hydrolase</keyword>
<dbReference type="PANTHER" id="PTHR47961">
    <property type="entry name" value="DNA POLYMERASE THETA, PUTATIVE (AFU_ORTHOLOGUE AFUA_1G05260)-RELATED"/>
    <property type="match status" value="1"/>
</dbReference>
<keyword evidence="1" id="KW-0547">Nucleotide-binding</keyword>
<feature type="domain" description="Helicase ATP-binding" evidence="5">
    <location>
        <begin position="68"/>
        <end position="181"/>
    </location>
</feature>
<protein>
    <recommendedName>
        <fullName evidence="5">Helicase ATP-binding domain-containing protein</fullName>
    </recommendedName>
</protein>
<dbReference type="InterPro" id="IPR014001">
    <property type="entry name" value="Helicase_ATP-bd"/>
</dbReference>
<evidence type="ECO:0000256" key="3">
    <source>
        <dbReference type="ARBA" id="ARBA00022806"/>
    </source>
</evidence>
<dbReference type="EMBL" id="JABBWE010000116">
    <property type="protein sequence ID" value="KAG1785199.1"/>
    <property type="molecule type" value="Genomic_DNA"/>
</dbReference>
<keyword evidence="3" id="KW-0347">Helicase</keyword>
<evidence type="ECO:0000256" key="4">
    <source>
        <dbReference type="ARBA" id="ARBA00022840"/>
    </source>
</evidence>
<comment type="caution">
    <text evidence="6">The sequence shown here is derived from an EMBL/GenBank/DDBJ whole genome shotgun (WGS) entry which is preliminary data.</text>
</comment>
<keyword evidence="4" id="KW-0067">ATP-binding</keyword>
<reference evidence="6" key="1">
    <citation type="journal article" date="2020" name="New Phytol.">
        <title>Comparative genomics reveals dynamic genome evolution in host specialist ectomycorrhizal fungi.</title>
        <authorList>
            <person name="Lofgren L.A."/>
            <person name="Nguyen N.H."/>
            <person name="Vilgalys R."/>
            <person name="Ruytinx J."/>
            <person name="Liao H.L."/>
            <person name="Branco S."/>
            <person name="Kuo A."/>
            <person name="LaButti K."/>
            <person name="Lipzen A."/>
            <person name="Andreopoulos W."/>
            <person name="Pangilinan J."/>
            <person name="Riley R."/>
            <person name="Hundley H."/>
            <person name="Na H."/>
            <person name="Barry K."/>
            <person name="Grigoriev I.V."/>
            <person name="Stajich J.E."/>
            <person name="Kennedy P.G."/>
        </authorList>
    </citation>
    <scope>NUCLEOTIDE SEQUENCE</scope>
    <source>
        <strain evidence="6">S12</strain>
    </source>
</reference>
<gene>
    <name evidence="6" type="ORF">HD556DRAFT_1424226</name>
</gene>
<evidence type="ECO:0000256" key="1">
    <source>
        <dbReference type="ARBA" id="ARBA00022741"/>
    </source>
</evidence>
<sequence length="264" mass="28936">MLPHVYSSSSTMQGGSLSQFGSSKINIATLTILRALNKNQSPISPSSPLHALIDRNYLCSALTFKHSAPMKALASEVTQKLGKRLNDMQLTKSEIAETQVIVATPEKWDVVTRKPTGGGKLASVCTSLKEERGAIVETIVARTLRQVKSSQSVIRIVGLSATLPNYLDVAEFVCQHLPLEQHFIGIRGKPGSVRSKTNLDGVAYEKVSDLVRQGHQVTSFVHVQKETVKTAQALRDGDNRWHIGGLQLRGASSMVIFPKEHRRF</sequence>